<evidence type="ECO:0000256" key="1">
    <source>
        <dbReference type="SAM" id="MobiDB-lite"/>
    </source>
</evidence>
<protein>
    <submittedName>
        <fullName evidence="2">RCG58963</fullName>
    </submittedName>
</protein>
<proteinExistence type="predicted"/>
<dbReference type="AlphaFoldDB" id="A6KPZ7"/>
<gene>
    <name evidence="2" type="ORF">rCG_58963</name>
</gene>
<evidence type="ECO:0000313" key="2">
    <source>
        <dbReference type="EMBL" id="EDL74922.1"/>
    </source>
</evidence>
<feature type="region of interest" description="Disordered" evidence="1">
    <location>
        <begin position="1"/>
        <end position="22"/>
    </location>
</feature>
<accession>A6KPZ7</accession>
<dbReference type="EMBL" id="CH474084">
    <property type="protein sequence ID" value="EDL74922.1"/>
    <property type="molecule type" value="Genomic_DNA"/>
</dbReference>
<organism evidence="2 3">
    <name type="scientific">Rattus norvegicus</name>
    <name type="common">Rat</name>
    <dbReference type="NCBI Taxonomy" id="10116"/>
    <lineage>
        <taxon>Eukaryota</taxon>
        <taxon>Metazoa</taxon>
        <taxon>Chordata</taxon>
        <taxon>Craniata</taxon>
        <taxon>Vertebrata</taxon>
        <taxon>Euteleostomi</taxon>
        <taxon>Mammalia</taxon>
        <taxon>Eutheria</taxon>
        <taxon>Euarchontoglires</taxon>
        <taxon>Glires</taxon>
        <taxon>Rodentia</taxon>
        <taxon>Myomorpha</taxon>
        <taxon>Muroidea</taxon>
        <taxon>Muridae</taxon>
        <taxon>Murinae</taxon>
        <taxon>Rattus</taxon>
    </lineage>
</organism>
<sequence length="71" mass="7998">MRVHVSEKKVESHQGSHLVSASGLHGTSTHVYLHINACTDTNVHPQIHTDNGVKLEWAVRGWDSFLFFLSF</sequence>
<feature type="compositionally biased region" description="Basic and acidic residues" evidence="1">
    <location>
        <begin position="1"/>
        <end position="14"/>
    </location>
</feature>
<dbReference type="Proteomes" id="UP000234681">
    <property type="component" value="Chromosome 12"/>
</dbReference>
<reference evidence="2 3" key="1">
    <citation type="submission" date="2005-07" db="EMBL/GenBank/DDBJ databases">
        <authorList>
            <person name="Mural R.J."/>
            <person name="Li P.W."/>
            <person name="Adams M.D."/>
            <person name="Amanatides P.G."/>
            <person name="Baden-Tillson H."/>
            <person name="Barnstead M."/>
            <person name="Chin S.H."/>
            <person name="Dew I."/>
            <person name="Evans C.A."/>
            <person name="Ferriera S."/>
            <person name="Flanigan M."/>
            <person name="Fosler C."/>
            <person name="Glodek A."/>
            <person name="Gu Z."/>
            <person name="Holt R.A."/>
            <person name="Jennings D."/>
            <person name="Kraft C.L."/>
            <person name="Lu F."/>
            <person name="Nguyen T."/>
            <person name="Nusskern D.R."/>
            <person name="Pfannkoch C.M."/>
            <person name="Sitter C."/>
            <person name="Sutton G.G."/>
            <person name="Venter J.C."/>
            <person name="Wang Z."/>
            <person name="Woodage T."/>
            <person name="Zheng X.H."/>
            <person name="Zhong F."/>
        </authorList>
    </citation>
    <scope>NUCLEOTIDE SEQUENCE [LARGE SCALE GENOMIC DNA]</scope>
    <source>
        <strain>BN</strain>
        <strain evidence="3">Sprague-Dawley</strain>
    </source>
</reference>
<evidence type="ECO:0000313" key="3">
    <source>
        <dbReference type="Proteomes" id="UP000234681"/>
    </source>
</evidence>
<name>A6KPZ7_RAT</name>